<keyword evidence="3" id="KW-0539">Nucleus</keyword>
<sequence>MAKATAAKAAPTKSGSKSAAKASKPLGKAPAAAPAAKPSSKPAPLKKAKSSKPAVQQHYEDQGDEDDDEEEGESEEAASKQSATPIDVKKLPSSKDDAAVKARLDKVQSSKKANKTKEVPGVLYIGRLPHGFHEEQLRSYFSQFGTVTRLRLSRNRATGAPKHYGFLEFADRDVAAIVRETMDNYLLDGHLIQVKEVPEEEVHERLWAGSNRKFRPVPQDRLQRLRHDAPKTDEQKAKVEAKLVKREKQRKRKLEAAGIEYEYEGYQKV</sequence>
<comment type="caution">
    <text evidence="7">The sequence shown here is derived from an EMBL/GenBank/DDBJ whole genome shotgun (WGS) entry which is preliminary data.</text>
</comment>
<dbReference type="SUPFAM" id="SSF54928">
    <property type="entry name" value="RNA-binding domain, RBD"/>
    <property type="match status" value="1"/>
</dbReference>
<keyword evidence="2 4" id="KW-0694">RNA-binding</keyword>
<dbReference type="EMBL" id="JAPDMZ010000076">
    <property type="protein sequence ID" value="KAK0551504.1"/>
    <property type="molecule type" value="Genomic_DNA"/>
</dbReference>
<dbReference type="Gene3D" id="3.30.70.330">
    <property type="match status" value="1"/>
</dbReference>
<name>A0AAN6GV63_9BASI</name>
<evidence type="ECO:0000259" key="6">
    <source>
        <dbReference type="PROSITE" id="PS50102"/>
    </source>
</evidence>
<dbReference type="InterPro" id="IPR035979">
    <property type="entry name" value="RBD_domain_sf"/>
</dbReference>
<proteinExistence type="predicted"/>
<accession>A0AAN6GV63</accession>
<feature type="region of interest" description="Disordered" evidence="5">
    <location>
        <begin position="1"/>
        <end position="113"/>
    </location>
</feature>
<dbReference type="GO" id="GO:0005730">
    <property type="term" value="C:nucleolus"/>
    <property type="evidence" value="ECO:0007669"/>
    <property type="project" value="UniProtKB-SubCell"/>
</dbReference>
<evidence type="ECO:0000256" key="4">
    <source>
        <dbReference type="PROSITE-ProRule" id="PRU00176"/>
    </source>
</evidence>
<dbReference type="PROSITE" id="PS50102">
    <property type="entry name" value="RRM"/>
    <property type="match status" value="1"/>
</dbReference>
<dbReference type="InterPro" id="IPR012677">
    <property type="entry name" value="Nucleotide-bd_a/b_plait_sf"/>
</dbReference>
<evidence type="ECO:0000256" key="3">
    <source>
        <dbReference type="ARBA" id="ARBA00023242"/>
    </source>
</evidence>
<evidence type="ECO:0000313" key="7">
    <source>
        <dbReference type="EMBL" id="KAK0551504.1"/>
    </source>
</evidence>
<comment type="subcellular location">
    <subcellularLocation>
        <location evidence="1">Nucleus</location>
        <location evidence="1">Nucleolus</location>
    </subcellularLocation>
</comment>
<evidence type="ECO:0000256" key="5">
    <source>
        <dbReference type="SAM" id="MobiDB-lite"/>
    </source>
</evidence>
<dbReference type="Pfam" id="PF00076">
    <property type="entry name" value="RRM_1"/>
    <property type="match status" value="1"/>
</dbReference>
<evidence type="ECO:0000256" key="1">
    <source>
        <dbReference type="ARBA" id="ARBA00004604"/>
    </source>
</evidence>
<organism evidence="7 8">
    <name type="scientific">Tilletia horrida</name>
    <dbReference type="NCBI Taxonomy" id="155126"/>
    <lineage>
        <taxon>Eukaryota</taxon>
        <taxon>Fungi</taxon>
        <taxon>Dikarya</taxon>
        <taxon>Basidiomycota</taxon>
        <taxon>Ustilaginomycotina</taxon>
        <taxon>Exobasidiomycetes</taxon>
        <taxon>Tilletiales</taxon>
        <taxon>Tilletiaceae</taxon>
        <taxon>Tilletia</taxon>
    </lineage>
</organism>
<keyword evidence="8" id="KW-1185">Reference proteome</keyword>
<gene>
    <name evidence="7" type="primary">NOP15</name>
    <name evidence="7" type="ORF">OC846_003282</name>
</gene>
<dbReference type="InterPro" id="IPR000504">
    <property type="entry name" value="RRM_dom"/>
</dbReference>
<feature type="compositionally biased region" description="Basic and acidic residues" evidence="5">
    <location>
        <begin position="87"/>
        <end position="108"/>
    </location>
</feature>
<dbReference type="SMART" id="SM00360">
    <property type="entry name" value="RRM"/>
    <property type="match status" value="1"/>
</dbReference>
<dbReference type="CDD" id="cd12307">
    <property type="entry name" value="RRM_NIFK_like"/>
    <property type="match status" value="1"/>
</dbReference>
<evidence type="ECO:0000313" key="8">
    <source>
        <dbReference type="Proteomes" id="UP001176517"/>
    </source>
</evidence>
<feature type="compositionally biased region" description="Low complexity" evidence="5">
    <location>
        <begin position="1"/>
        <end position="43"/>
    </location>
</feature>
<dbReference type="PANTHER" id="PTHR46754">
    <property type="entry name" value="MKI67 FHA DOMAIN-INTERACTING NUCLEOLAR PHOSPHOPROTEIN"/>
    <property type="match status" value="1"/>
</dbReference>
<reference evidence="7" key="1">
    <citation type="journal article" date="2023" name="PhytoFront">
        <title>Draft Genome Resources of Seven Strains of Tilletia horrida, Causal Agent of Kernel Smut of Rice.</title>
        <authorList>
            <person name="Khanal S."/>
            <person name="Antony Babu S."/>
            <person name="Zhou X.G."/>
        </authorList>
    </citation>
    <scope>NUCLEOTIDE SEQUENCE</scope>
    <source>
        <strain evidence="7">TX6</strain>
    </source>
</reference>
<evidence type="ECO:0000256" key="2">
    <source>
        <dbReference type="ARBA" id="ARBA00022884"/>
    </source>
</evidence>
<feature type="compositionally biased region" description="Acidic residues" evidence="5">
    <location>
        <begin position="62"/>
        <end position="76"/>
    </location>
</feature>
<dbReference type="GO" id="GO:0003723">
    <property type="term" value="F:RNA binding"/>
    <property type="evidence" value="ECO:0007669"/>
    <property type="project" value="UniProtKB-UniRule"/>
</dbReference>
<dbReference type="Proteomes" id="UP001176517">
    <property type="component" value="Unassembled WGS sequence"/>
</dbReference>
<protein>
    <submittedName>
        <fullName evidence="7">Nucleolar protein</fullName>
    </submittedName>
</protein>
<dbReference type="AlphaFoldDB" id="A0AAN6GV63"/>
<feature type="domain" description="RRM" evidence="6">
    <location>
        <begin position="121"/>
        <end position="199"/>
    </location>
</feature>